<dbReference type="AlphaFoldDB" id="A0AAN7WKV8"/>
<organism evidence="3 4">
    <name type="scientific">Elasticomyces elasticus</name>
    <dbReference type="NCBI Taxonomy" id="574655"/>
    <lineage>
        <taxon>Eukaryota</taxon>
        <taxon>Fungi</taxon>
        <taxon>Dikarya</taxon>
        <taxon>Ascomycota</taxon>
        <taxon>Pezizomycotina</taxon>
        <taxon>Dothideomycetes</taxon>
        <taxon>Dothideomycetidae</taxon>
        <taxon>Mycosphaerellales</taxon>
        <taxon>Teratosphaeriaceae</taxon>
        <taxon>Elasticomyces</taxon>
    </lineage>
</organism>
<feature type="transmembrane region" description="Helical" evidence="2">
    <location>
        <begin position="65"/>
        <end position="87"/>
    </location>
</feature>
<protein>
    <recommendedName>
        <fullName evidence="5">Fucose-specific lectin</fullName>
    </recommendedName>
</protein>
<evidence type="ECO:0000256" key="1">
    <source>
        <dbReference type="SAM" id="MobiDB-lite"/>
    </source>
</evidence>
<gene>
    <name evidence="3" type="ORF">LTR97_000925</name>
</gene>
<keyword evidence="2" id="KW-0472">Membrane</keyword>
<dbReference type="EMBL" id="JAVRQU010000001">
    <property type="protein sequence ID" value="KAK5708385.1"/>
    <property type="molecule type" value="Genomic_DNA"/>
</dbReference>
<dbReference type="SUPFAM" id="SSF89372">
    <property type="entry name" value="Fucose-specific lectin"/>
    <property type="match status" value="1"/>
</dbReference>
<accession>A0AAN7WKV8</accession>
<comment type="caution">
    <text evidence="3">The sequence shown here is derived from an EMBL/GenBank/DDBJ whole genome shotgun (WGS) entry which is preliminary data.</text>
</comment>
<feature type="region of interest" description="Disordered" evidence="1">
    <location>
        <begin position="89"/>
        <end position="117"/>
    </location>
</feature>
<sequence>MGPRLSNKERSLSPDPISPGLESVWAGEGDKEVAVAAPYAQPLPYERPVERAQARRVLGMPEKTFYILLALLIALAIGLGVGLGVGLGTKKHSSSTPPSTPPPSTAPTPSSTPTGDTQYLIGGAISPAYLSTTGAFNGSGIALASQSFSSSLESGTQGTLVMYFQHHSGEIRWQQLNAQGTWLGGGISEVVAADARNSTPLSAVAYTMNGTSTWHIFYIDVSNQIRQRTNSNTTNVWVDGPINLANLTANDADMVGMQACWYGSDYGDSDYLHTPLPNGGDAEYSDQVGMHLWYASDDTTFQQMGWRAGDDEWKLQQSWLDLNGHAGVGCYSWGPGTVTYVMLVDLNNTVNFYWKDTNTNITNSTRHPINEWTNTSIAINNVNPATSLGYTNFFYAQMADDNMINGYNISWAAENTSIVAADSFTVQGEPGIPGTHLSVSALPNSSGGSDLVVFMQTNGSDVSVFTRDLVAGQWTGSSLPIPQT</sequence>
<evidence type="ECO:0008006" key="5">
    <source>
        <dbReference type="Google" id="ProtNLM"/>
    </source>
</evidence>
<evidence type="ECO:0000256" key="2">
    <source>
        <dbReference type="SAM" id="Phobius"/>
    </source>
</evidence>
<feature type="compositionally biased region" description="Basic and acidic residues" evidence="1">
    <location>
        <begin position="1"/>
        <end position="12"/>
    </location>
</feature>
<feature type="region of interest" description="Disordered" evidence="1">
    <location>
        <begin position="1"/>
        <end position="23"/>
    </location>
</feature>
<proteinExistence type="predicted"/>
<name>A0AAN7WKV8_9PEZI</name>
<evidence type="ECO:0000313" key="4">
    <source>
        <dbReference type="Proteomes" id="UP001310594"/>
    </source>
</evidence>
<evidence type="ECO:0000313" key="3">
    <source>
        <dbReference type="EMBL" id="KAK5708385.1"/>
    </source>
</evidence>
<keyword evidence="2" id="KW-0812">Transmembrane</keyword>
<keyword evidence="2" id="KW-1133">Transmembrane helix</keyword>
<reference evidence="3" key="1">
    <citation type="submission" date="2023-08" db="EMBL/GenBank/DDBJ databases">
        <title>Black Yeasts Isolated from many extreme environments.</title>
        <authorList>
            <person name="Coleine C."/>
            <person name="Stajich J.E."/>
            <person name="Selbmann L."/>
        </authorList>
    </citation>
    <scope>NUCLEOTIDE SEQUENCE</scope>
    <source>
        <strain evidence="3">CCFEE 5810</strain>
    </source>
</reference>
<dbReference type="Gene3D" id="2.120.10.70">
    <property type="entry name" value="Fucose-specific lectin"/>
    <property type="match status" value="1"/>
</dbReference>
<dbReference type="Proteomes" id="UP001310594">
    <property type="component" value="Unassembled WGS sequence"/>
</dbReference>